<feature type="transmembrane region" description="Helical" evidence="1">
    <location>
        <begin position="61"/>
        <end position="81"/>
    </location>
</feature>
<sequence length="221" mass="23758">MAVTNLGRLLLWTHTAGGGGLPLPQHCFRAVTKPAAIVYIALFVFFFAFGPAVLKTDILQVGGLVAAVIGLALVAVFWQWLFERASLQVDTSVRQFEAAELSHTRLICYRNRSLWGLGGETLACQVYLFFGFYPKEQQLNRTLPPGMFDTGTVRAGFIPVGQPLDSSGAGLDASKLQTAAGQGNPTTTMGFTAVASAVLILLAFAGFLNEATEFLGQWVHC</sequence>
<feature type="non-terminal residue" evidence="2">
    <location>
        <position position="221"/>
    </location>
</feature>
<keyword evidence="1" id="KW-0812">Transmembrane</keyword>
<comment type="caution">
    <text evidence="2">The sequence shown here is derived from an EMBL/GenBank/DDBJ whole genome shotgun (WGS) entry which is preliminary data.</text>
</comment>
<feature type="transmembrane region" description="Helical" evidence="1">
    <location>
        <begin position="189"/>
        <end position="208"/>
    </location>
</feature>
<keyword evidence="1" id="KW-0472">Membrane</keyword>
<feature type="transmembrane region" description="Helical" evidence="1">
    <location>
        <begin position="36"/>
        <end position="54"/>
    </location>
</feature>
<keyword evidence="1" id="KW-1133">Transmembrane helix</keyword>
<dbReference type="EMBL" id="CAXAMN010010924">
    <property type="protein sequence ID" value="CAK9033099.1"/>
    <property type="molecule type" value="Genomic_DNA"/>
</dbReference>
<keyword evidence="3" id="KW-1185">Reference proteome</keyword>
<protein>
    <submittedName>
        <fullName evidence="2">Uncharacterized protein</fullName>
    </submittedName>
</protein>
<evidence type="ECO:0000313" key="2">
    <source>
        <dbReference type="EMBL" id="CAK9033099.1"/>
    </source>
</evidence>
<evidence type="ECO:0000313" key="3">
    <source>
        <dbReference type="Proteomes" id="UP001642484"/>
    </source>
</evidence>
<name>A0ABP0L4F0_9DINO</name>
<accession>A0ABP0L4F0</accession>
<organism evidence="2 3">
    <name type="scientific">Durusdinium trenchii</name>
    <dbReference type="NCBI Taxonomy" id="1381693"/>
    <lineage>
        <taxon>Eukaryota</taxon>
        <taxon>Sar</taxon>
        <taxon>Alveolata</taxon>
        <taxon>Dinophyceae</taxon>
        <taxon>Suessiales</taxon>
        <taxon>Symbiodiniaceae</taxon>
        <taxon>Durusdinium</taxon>
    </lineage>
</organism>
<reference evidence="2 3" key="1">
    <citation type="submission" date="2024-02" db="EMBL/GenBank/DDBJ databases">
        <authorList>
            <person name="Chen Y."/>
            <person name="Shah S."/>
            <person name="Dougan E. K."/>
            <person name="Thang M."/>
            <person name="Chan C."/>
        </authorList>
    </citation>
    <scope>NUCLEOTIDE SEQUENCE [LARGE SCALE GENOMIC DNA]</scope>
</reference>
<gene>
    <name evidence="2" type="ORF">CCMP2556_LOCUS18935</name>
</gene>
<proteinExistence type="predicted"/>
<evidence type="ECO:0000256" key="1">
    <source>
        <dbReference type="SAM" id="Phobius"/>
    </source>
</evidence>
<dbReference type="Proteomes" id="UP001642484">
    <property type="component" value="Unassembled WGS sequence"/>
</dbReference>